<dbReference type="FunFam" id="3.40.50.2000:FF:000040">
    <property type="entry name" value="UDP-glycosyltransferase 76C1"/>
    <property type="match status" value="1"/>
</dbReference>
<keyword evidence="3 5" id="KW-0808">Transferase</keyword>
<keyword evidence="8" id="KW-1185">Reference proteome</keyword>
<sequence length="467" mass="52224">MDQASLPPHVLIFPLPLQGPVNSMFKLAELLCLSGLHVTFLLTKHTHSRLFRDTTTACHLNRYPGFRLETIPDGLPADHPRSGDRVMEILDSLKSTSKPLFKDVLTTGRPVTCVVADGFLGFTLDVAKEMGIPVIYSRTLSACCLWIFYCLPKLIEAGEVPFQGHDLDAPVRSVPGMEPFLRRRNLPSFCRSSDLSNPFIQLCMMESQETPRAYGLIINTFEELEGSVLSNIRTLCPNLYTIGPLHAHLKTKLRTGPKAPPPTPSNSLWQEDRSCMAWLDAQVSESVIYVSFGSLTVLSSEQLMEIWNGLVNSETRFLWVIRPDLVAGSKKWVDQVPAERGYIVSWAPQEEVLSHSAIGGFLTHSGWNSTLESVYEGVPMICCPNYADQQVNSRFVEEVWNVGLDMKDCCDRQTVEKIVRDLMEVRKDEFASSAEKMAKLAREAVSEGGSSYHNLVRLIKDIEAMDS</sequence>
<evidence type="ECO:0000256" key="4">
    <source>
        <dbReference type="ARBA" id="ARBA00051827"/>
    </source>
</evidence>
<dbReference type="Gene3D" id="3.40.50.2000">
    <property type="entry name" value="Glycogen Phosphorylase B"/>
    <property type="match status" value="2"/>
</dbReference>
<evidence type="ECO:0000256" key="2">
    <source>
        <dbReference type="ARBA" id="ARBA00022676"/>
    </source>
</evidence>
<dbReference type="Pfam" id="PF00201">
    <property type="entry name" value="UDPGT"/>
    <property type="match status" value="1"/>
</dbReference>
<comment type="caution">
    <text evidence="7">The sequence shown here is derived from an EMBL/GenBank/DDBJ whole genome shotgun (WGS) entry which is preliminary data.</text>
</comment>
<comment type="similarity">
    <text evidence="1 5">Belongs to the UDP-glycosyltransferase family.</text>
</comment>
<evidence type="ECO:0000256" key="3">
    <source>
        <dbReference type="ARBA" id="ARBA00022679"/>
    </source>
</evidence>
<dbReference type="GO" id="GO:0080044">
    <property type="term" value="F:quercetin 7-O-glucosyltransferase activity"/>
    <property type="evidence" value="ECO:0007669"/>
    <property type="project" value="TreeGrafter"/>
</dbReference>
<dbReference type="PANTHER" id="PTHR11926">
    <property type="entry name" value="GLUCOSYL/GLUCURONOSYL TRANSFERASES"/>
    <property type="match status" value="1"/>
</dbReference>
<dbReference type="InterPro" id="IPR035595">
    <property type="entry name" value="UDP_glycos_trans_CS"/>
</dbReference>
<gene>
    <name evidence="7" type="ORF">RJ640_002268</name>
</gene>
<keyword evidence="2 5" id="KW-0328">Glycosyltransferase</keyword>
<comment type="catalytic activity">
    <reaction evidence="4">
        <text>7-deoxyloganetate + UDP-alpha-D-glucose = 7-deoxyloganate + UDP + H(+)</text>
        <dbReference type="Rhea" id="RHEA:39895"/>
        <dbReference type="ChEBI" id="CHEBI:15378"/>
        <dbReference type="ChEBI" id="CHEBI:58223"/>
        <dbReference type="ChEBI" id="CHEBI:58885"/>
        <dbReference type="ChEBI" id="CHEBI:76844"/>
        <dbReference type="ChEBI" id="CHEBI:76846"/>
        <dbReference type="EC" id="2.4.1.323"/>
    </reaction>
</comment>
<evidence type="ECO:0000256" key="5">
    <source>
        <dbReference type="RuleBase" id="RU003718"/>
    </source>
</evidence>
<protein>
    <recommendedName>
        <fullName evidence="6">Glycosyltransferase</fullName>
        <ecNumber evidence="6">2.4.1.-</ecNumber>
    </recommendedName>
</protein>
<dbReference type="GO" id="GO:0080043">
    <property type="term" value="F:quercetin 3-O-glucosyltransferase activity"/>
    <property type="evidence" value="ECO:0007669"/>
    <property type="project" value="TreeGrafter"/>
</dbReference>
<dbReference type="CDD" id="cd03784">
    <property type="entry name" value="GT1_Gtf-like"/>
    <property type="match status" value="1"/>
</dbReference>
<dbReference type="GO" id="GO:0102970">
    <property type="term" value="F:7-deoxyloganetic acid glucosyltransferase activity"/>
    <property type="evidence" value="ECO:0007669"/>
    <property type="project" value="UniProtKB-EC"/>
</dbReference>
<evidence type="ECO:0000256" key="1">
    <source>
        <dbReference type="ARBA" id="ARBA00009995"/>
    </source>
</evidence>
<dbReference type="EMBL" id="JAVXUO010002373">
    <property type="protein sequence ID" value="KAK2973764.1"/>
    <property type="molecule type" value="Genomic_DNA"/>
</dbReference>
<organism evidence="7 8">
    <name type="scientific">Escallonia rubra</name>
    <dbReference type="NCBI Taxonomy" id="112253"/>
    <lineage>
        <taxon>Eukaryota</taxon>
        <taxon>Viridiplantae</taxon>
        <taxon>Streptophyta</taxon>
        <taxon>Embryophyta</taxon>
        <taxon>Tracheophyta</taxon>
        <taxon>Spermatophyta</taxon>
        <taxon>Magnoliopsida</taxon>
        <taxon>eudicotyledons</taxon>
        <taxon>Gunneridae</taxon>
        <taxon>Pentapetalae</taxon>
        <taxon>asterids</taxon>
        <taxon>campanulids</taxon>
        <taxon>Escalloniales</taxon>
        <taxon>Escalloniaceae</taxon>
        <taxon>Escallonia</taxon>
    </lineage>
</organism>
<accession>A0AA88QXG9</accession>
<evidence type="ECO:0000313" key="7">
    <source>
        <dbReference type="EMBL" id="KAK2973764.1"/>
    </source>
</evidence>
<evidence type="ECO:0000256" key="6">
    <source>
        <dbReference type="RuleBase" id="RU362057"/>
    </source>
</evidence>
<dbReference type="Proteomes" id="UP001187471">
    <property type="component" value="Unassembled WGS sequence"/>
</dbReference>
<name>A0AA88QXG9_9ASTE</name>
<dbReference type="EC" id="2.4.1.-" evidence="6"/>
<dbReference type="FunFam" id="3.40.50.2000:FF:000065">
    <property type="entry name" value="Glycosyltransferase"/>
    <property type="match status" value="1"/>
</dbReference>
<dbReference type="PANTHER" id="PTHR11926:SF1392">
    <property type="entry name" value="GLYCOSYLTRANSFERASE"/>
    <property type="match status" value="1"/>
</dbReference>
<proteinExistence type="inferred from homology"/>
<dbReference type="PROSITE" id="PS00375">
    <property type="entry name" value="UDPGT"/>
    <property type="match status" value="1"/>
</dbReference>
<evidence type="ECO:0000313" key="8">
    <source>
        <dbReference type="Proteomes" id="UP001187471"/>
    </source>
</evidence>
<dbReference type="InterPro" id="IPR002213">
    <property type="entry name" value="UDP_glucos_trans"/>
</dbReference>
<dbReference type="SUPFAM" id="SSF53756">
    <property type="entry name" value="UDP-Glycosyltransferase/glycogen phosphorylase"/>
    <property type="match status" value="1"/>
</dbReference>
<reference evidence="7" key="1">
    <citation type="submission" date="2022-12" db="EMBL/GenBank/DDBJ databases">
        <title>Draft genome assemblies for two species of Escallonia (Escalloniales).</title>
        <authorList>
            <person name="Chanderbali A."/>
            <person name="Dervinis C."/>
            <person name="Anghel I."/>
            <person name="Soltis D."/>
            <person name="Soltis P."/>
            <person name="Zapata F."/>
        </authorList>
    </citation>
    <scope>NUCLEOTIDE SEQUENCE</scope>
    <source>
        <strain evidence="7">UCBG92.1500</strain>
        <tissue evidence="7">Leaf</tissue>
    </source>
</reference>
<dbReference type="AlphaFoldDB" id="A0AA88QXG9"/>